<keyword evidence="1" id="KW-0732">Signal</keyword>
<evidence type="ECO:0000256" key="1">
    <source>
        <dbReference type="SAM" id="SignalP"/>
    </source>
</evidence>
<gene>
    <name evidence="2" type="ORF">SAY87_021398</name>
</gene>
<dbReference type="Pfam" id="PF24046">
    <property type="entry name" value="At4g08330"/>
    <property type="match status" value="1"/>
</dbReference>
<reference evidence="2 3" key="1">
    <citation type="journal article" date="2023" name="Hortic Res">
        <title>Pangenome of water caltrop reveals structural variations and asymmetric subgenome divergence after allopolyploidization.</title>
        <authorList>
            <person name="Zhang X."/>
            <person name="Chen Y."/>
            <person name="Wang L."/>
            <person name="Yuan Y."/>
            <person name="Fang M."/>
            <person name="Shi L."/>
            <person name="Lu R."/>
            <person name="Comes H.P."/>
            <person name="Ma Y."/>
            <person name="Chen Y."/>
            <person name="Huang G."/>
            <person name="Zhou Y."/>
            <person name="Zheng Z."/>
            <person name="Qiu Y."/>
        </authorList>
    </citation>
    <scope>NUCLEOTIDE SEQUENCE [LARGE SCALE GENOMIC DNA]</scope>
    <source>
        <tissue evidence="2">Roots</tissue>
    </source>
</reference>
<dbReference type="AlphaFoldDB" id="A0AAN7PVZ2"/>
<feature type="chain" id="PRO_5042908343" evidence="1">
    <location>
        <begin position="18"/>
        <end position="112"/>
    </location>
</feature>
<dbReference type="EMBL" id="JAXIOK010000016">
    <property type="protein sequence ID" value="KAK4752600.1"/>
    <property type="molecule type" value="Genomic_DNA"/>
</dbReference>
<feature type="signal peptide" evidence="1">
    <location>
        <begin position="1"/>
        <end position="17"/>
    </location>
</feature>
<organism evidence="2 3">
    <name type="scientific">Trapa incisa</name>
    <dbReference type="NCBI Taxonomy" id="236973"/>
    <lineage>
        <taxon>Eukaryota</taxon>
        <taxon>Viridiplantae</taxon>
        <taxon>Streptophyta</taxon>
        <taxon>Embryophyta</taxon>
        <taxon>Tracheophyta</taxon>
        <taxon>Spermatophyta</taxon>
        <taxon>Magnoliopsida</taxon>
        <taxon>eudicotyledons</taxon>
        <taxon>Gunneridae</taxon>
        <taxon>Pentapetalae</taxon>
        <taxon>rosids</taxon>
        <taxon>malvids</taxon>
        <taxon>Myrtales</taxon>
        <taxon>Lythraceae</taxon>
        <taxon>Trapa</taxon>
    </lineage>
</organism>
<proteinExistence type="predicted"/>
<sequence length="112" mass="12584">MVMFLLWLLWYPLNLKSLDSVTSRICSKYLKVHKEGFATLCSINLTGLTLVDKINSILVIWASHQSKTKLLATNLLSIGYAYRGSPIPENLGPSACRKFKVKIPALQPFEES</sequence>
<name>A0AAN7PVZ2_9MYRT</name>
<dbReference type="Proteomes" id="UP001345219">
    <property type="component" value="Chromosome 16"/>
</dbReference>
<evidence type="ECO:0000313" key="3">
    <source>
        <dbReference type="Proteomes" id="UP001345219"/>
    </source>
</evidence>
<evidence type="ECO:0000313" key="2">
    <source>
        <dbReference type="EMBL" id="KAK4752600.1"/>
    </source>
</evidence>
<dbReference type="InterPro" id="IPR045282">
    <property type="entry name" value="At4g08330-like"/>
</dbReference>
<keyword evidence="3" id="KW-1185">Reference proteome</keyword>
<protein>
    <submittedName>
        <fullName evidence="2">Uncharacterized protein</fullName>
    </submittedName>
</protein>
<comment type="caution">
    <text evidence="2">The sequence shown here is derived from an EMBL/GenBank/DDBJ whole genome shotgun (WGS) entry which is preliminary data.</text>
</comment>
<accession>A0AAN7PVZ2</accession>